<dbReference type="EMBL" id="CP006936">
    <property type="protein sequence ID" value="AHC24326.1"/>
    <property type="molecule type" value="Genomic_DNA"/>
</dbReference>
<evidence type="ECO:0000256" key="1">
    <source>
        <dbReference type="ARBA" id="ARBA00022676"/>
    </source>
</evidence>
<evidence type="ECO:0000313" key="6">
    <source>
        <dbReference type="Proteomes" id="UP000018763"/>
    </source>
</evidence>
<organism evidence="5 6">
    <name type="scientific">Mycolicibacterium neoaurum VKM Ac-1815D</name>
    <dbReference type="NCBI Taxonomy" id="700508"/>
    <lineage>
        <taxon>Bacteria</taxon>
        <taxon>Bacillati</taxon>
        <taxon>Actinomycetota</taxon>
        <taxon>Actinomycetes</taxon>
        <taxon>Mycobacteriales</taxon>
        <taxon>Mycobacteriaceae</taxon>
        <taxon>Mycolicibacterium</taxon>
    </lineage>
</organism>
<keyword evidence="2 5" id="KW-0808">Transferase</keyword>
<dbReference type="PANTHER" id="PTHR45947:SF13">
    <property type="entry name" value="TRANSFERASE"/>
    <property type="match status" value="1"/>
</dbReference>
<dbReference type="Pfam" id="PF00534">
    <property type="entry name" value="Glycos_transf_1"/>
    <property type="match status" value="1"/>
</dbReference>
<dbReference type="Pfam" id="PF13439">
    <property type="entry name" value="Glyco_transf_4"/>
    <property type="match status" value="1"/>
</dbReference>
<feature type="domain" description="Glycosyl transferase family 1" evidence="3">
    <location>
        <begin position="188"/>
        <end position="316"/>
    </location>
</feature>
<dbReference type="GO" id="GO:1901137">
    <property type="term" value="P:carbohydrate derivative biosynthetic process"/>
    <property type="evidence" value="ECO:0007669"/>
    <property type="project" value="UniProtKB-ARBA"/>
</dbReference>
<dbReference type="AlphaFoldDB" id="V5X9E9"/>
<dbReference type="GeneID" id="43449223"/>
<name>V5X9E9_MYCNE</name>
<evidence type="ECO:0000259" key="4">
    <source>
        <dbReference type="Pfam" id="PF13439"/>
    </source>
</evidence>
<gene>
    <name evidence="5" type="ORF">D174_06890</name>
</gene>
<keyword evidence="6" id="KW-1185">Reference proteome</keyword>
<dbReference type="InterPro" id="IPR001296">
    <property type="entry name" value="Glyco_trans_1"/>
</dbReference>
<dbReference type="RefSeq" id="WP_019510986.1">
    <property type="nucleotide sequence ID" value="NC_023036.2"/>
</dbReference>
<evidence type="ECO:0000256" key="2">
    <source>
        <dbReference type="ARBA" id="ARBA00022679"/>
    </source>
</evidence>
<dbReference type="InterPro" id="IPR028098">
    <property type="entry name" value="Glyco_trans_4-like_N"/>
</dbReference>
<evidence type="ECO:0000313" key="5">
    <source>
        <dbReference type="EMBL" id="AHC24326.1"/>
    </source>
</evidence>
<reference evidence="5 6" key="1">
    <citation type="journal article" date="2014" name="Genome Announc.">
        <title>Complete Genome Sequence of Sterol-Transforming Mycobacterium neoaurum Strain VKM Ac-1815D.</title>
        <authorList>
            <person name="Shtratnikova V.Y."/>
            <person name="Bragin E.Y."/>
            <person name="Dovbnya D.V."/>
            <person name="Pekov Y.A."/>
            <person name="Schelkunov M.I."/>
            <person name="Strizhov N."/>
            <person name="Ivashina T.V."/>
            <person name="Ashapkin V.V."/>
            <person name="Donova M.V."/>
        </authorList>
    </citation>
    <scope>NUCLEOTIDE SEQUENCE [LARGE SCALE GENOMIC DNA]</scope>
    <source>
        <strain evidence="5 6">VKM Ac-1815D</strain>
    </source>
</reference>
<evidence type="ECO:0000259" key="3">
    <source>
        <dbReference type="Pfam" id="PF00534"/>
    </source>
</evidence>
<dbReference type="InterPro" id="IPR050194">
    <property type="entry name" value="Glycosyltransferase_grp1"/>
</dbReference>
<dbReference type="Gene3D" id="3.40.50.2000">
    <property type="entry name" value="Glycogen Phosphorylase B"/>
    <property type="match status" value="2"/>
</dbReference>
<proteinExistence type="predicted"/>
<dbReference type="GO" id="GO:0016757">
    <property type="term" value="F:glycosyltransferase activity"/>
    <property type="evidence" value="ECO:0007669"/>
    <property type="project" value="UniProtKB-KW"/>
</dbReference>
<sequence length="372" mass="39154">MRIAVIGPSRNPVSAPYAGGQERFTAILAGGLRARGHRVELWARAGTDRLLADRVHVMPDRPDLSVVASQDPNLPEPGFLDDQVAYLAVMRDLLGRNDIDIVLNQSLHQLPLALTPALPVPVVTTLHTPPFPWMEIGAWLAGPDAHMVAVSAALRAQWETLTRVEVIPNGADSQAFPAGPGGDSLAWAGRLTPEKGADIAIAAARAAGLPLRLAGPVADPRWFAEVIRPMLGGQVEYLGQLDDSELAQMYGASLATLVTPCWEEPFCLVAAESQMCGTPVAGVRRGGLAEVVSGVGGVLVDPGAGVVDRLATAVTSMGAVDRRAVAESARERLDCARTVDSYEQLLCAAIRSNTVEVSAMRYTDASVGGPDG</sequence>
<keyword evidence="1 5" id="KW-0328">Glycosyltransferase</keyword>
<dbReference type="Proteomes" id="UP000018763">
    <property type="component" value="Chromosome"/>
</dbReference>
<feature type="domain" description="Glycosyltransferase subfamily 4-like N-terminal" evidence="4">
    <location>
        <begin position="19"/>
        <end position="173"/>
    </location>
</feature>
<protein>
    <submittedName>
        <fullName evidence="5">Galactosyltransferase</fullName>
    </submittedName>
</protein>
<dbReference type="PANTHER" id="PTHR45947">
    <property type="entry name" value="SULFOQUINOVOSYL TRANSFERASE SQD2"/>
    <property type="match status" value="1"/>
</dbReference>
<dbReference type="GO" id="GO:1903509">
    <property type="term" value="P:liposaccharide metabolic process"/>
    <property type="evidence" value="ECO:0007669"/>
    <property type="project" value="UniProtKB-ARBA"/>
</dbReference>
<accession>V5X9E9</accession>
<dbReference type="SUPFAM" id="SSF53756">
    <property type="entry name" value="UDP-Glycosyltransferase/glycogen phosphorylase"/>
    <property type="match status" value="1"/>
</dbReference>
<dbReference type="GO" id="GO:0008610">
    <property type="term" value="P:lipid biosynthetic process"/>
    <property type="evidence" value="ECO:0007669"/>
    <property type="project" value="UniProtKB-ARBA"/>
</dbReference>